<dbReference type="PROSITE" id="PS50011">
    <property type="entry name" value="PROTEIN_KINASE_DOM"/>
    <property type="match status" value="1"/>
</dbReference>
<dbReference type="PROSITE" id="PS00109">
    <property type="entry name" value="PROTEIN_KINASE_TYR"/>
    <property type="match status" value="1"/>
</dbReference>
<accession>A0AAD6UZD4</accession>
<dbReference type="Gene3D" id="1.10.510.10">
    <property type="entry name" value="Transferase(Phosphotransferase) domain 1"/>
    <property type="match status" value="1"/>
</dbReference>
<feature type="domain" description="Protein kinase" evidence="2">
    <location>
        <begin position="217"/>
        <end position="508"/>
    </location>
</feature>
<proteinExistence type="predicted"/>
<dbReference type="EMBL" id="JARJCW010000071">
    <property type="protein sequence ID" value="KAJ7198847.1"/>
    <property type="molecule type" value="Genomic_DNA"/>
</dbReference>
<dbReference type="Pfam" id="PF17667">
    <property type="entry name" value="Pkinase_fungal"/>
    <property type="match status" value="1"/>
</dbReference>
<dbReference type="InterPro" id="IPR008266">
    <property type="entry name" value="Tyr_kinase_AS"/>
</dbReference>
<organism evidence="3 4">
    <name type="scientific">Mycena pura</name>
    <dbReference type="NCBI Taxonomy" id="153505"/>
    <lineage>
        <taxon>Eukaryota</taxon>
        <taxon>Fungi</taxon>
        <taxon>Dikarya</taxon>
        <taxon>Basidiomycota</taxon>
        <taxon>Agaricomycotina</taxon>
        <taxon>Agaricomycetes</taxon>
        <taxon>Agaricomycetidae</taxon>
        <taxon>Agaricales</taxon>
        <taxon>Marasmiineae</taxon>
        <taxon>Mycenaceae</taxon>
        <taxon>Mycena</taxon>
    </lineage>
</organism>
<dbReference type="SUPFAM" id="SSF56112">
    <property type="entry name" value="Protein kinase-like (PK-like)"/>
    <property type="match status" value="1"/>
</dbReference>
<dbReference type="InterPro" id="IPR011009">
    <property type="entry name" value="Kinase-like_dom_sf"/>
</dbReference>
<name>A0AAD6UZD4_9AGAR</name>
<dbReference type="GO" id="GO:0005524">
    <property type="term" value="F:ATP binding"/>
    <property type="evidence" value="ECO:0007669"/>
    <property type="project" value="InterPro"/>
</dbReference>
<dbReference type="InterPro" id="IPR040976">
    <property type="entry name" value="Pkinase_fungal"/>
</dbReference>
<evidence type="ECO:0000313" key="4">
    <source>
        <dbReference type="Proteomes" id="UP001219525"/>
    </source>
</evidence>
<evidence type="ECO:0000313" key="3">
    <source>
        <dbReference type="EMBL" id="KAJ7198847.1"/>
    </source>
</evidence>
<evidence type="ECO:0000256" key="1">
    <source>
        <dbReference type="SAM" id="MobiDB-lite"/>
    </source>
</evidence>
<feature type="region of interest" description="Disordered" evidence="1">
    <location>
        <begin position="30"/>
        <end position="101"/>
    </location>
</feature>
<dbReference type="PANTHER" id="PTHR38248">
    <property type="entry name" value="FUNK1 6"/>
    <property type="match status" value="1"/>
</dbReference>
<dbReference type="PANTHER" id="PTHR38248:SF2">
    <property type="entry name" value="FUNK1 11"/>
    <property type="match status" value="1"/>
</dbReference>
<protein>
    <recommendedName>
        <fullName evidence="2">Protein kinase domain-containing protein</fullName>
    </recommendedName>
</protein>
<feature type="compositionally biased region" description="Low complexity" evidence="1">
    <location>
        <begin position="46"/>
        <end position="55"/>
    </location>
</feature>
<dbReference type="AlphaFoldDB" id="A0AAD6UZD4"/>
<reference evidence="3" key="1">
    <citation type="submission" date="2023-03" db="EMBL/GenBank/DDBJ databases">
        <title>Massive genome expansion in bonnet fungi (Mycena s.s.) driven by repeated elements and novel gene families across ecological guilds.</title>
        <authorList>
            <consortium name="Lawrence Berkeley National Laboratory"/>
            <person name="Harder C.B."/>
            <person name="Miyauchi S."/>
            <person name="Viragh M."/>
            <person name="Kuo A."/>
            <person name="Thoen E."/>
            <person name="Andreopoulos B."/>
            <person name="Lu D."/>
            <person name="Skrede I."/>
            <person name="Drula E."/>
            <person name="Henrissat B."/>
            <person name="Morin E."/>
            <person name="Kohler A."/>
            <person name="Barry K."/>
            <person name="LaButti K."/>
            <person name="Morin E."/>
            <person name="Salamov A."/>
            <person name="Lipzen A."/>
            <person name="Mereny Z."/>
            <person name="Hegedus B."/>
            <person name="Baldrian P."/>
            <person name="Stursova M."/>
            <person name="Weitz H."/>
            <person name="Taylor A."/>
            <person name="Grigoriev I.V."/>
            <person name="Nagy L.G."/>
            <person name="Martin F."/>
            <person name="Kauserud H."/>
        </authorList>
    </citation>
    <scope>NUCLEOTIDE SEQUENCE</scope>
    <source>
        <strain evidence="3">9144</strain>
    </source>
</reference>
<sequence>MPYERFLSIAFCEFKFVLGIDSVTLDSASSIRATPPLPTVPPPLAKKPTTKPAPVSAHSDRELRARKPAGTPLSGPPTTTRPVEKRTSNSATANPRAKEDERTQCASYALELLTYGGLRSHVIGGFITNNFIELQYHDRSIIVKSEPFDLTQATARFINMLNGLADLTEDRWGYHPLLYTPRPTKLYPAQGVLTHPFGGSVITLSDGRSLTVGETIFQSHAIIGRGTCVSLAKLDDVDEDVVVKWSWPAKTRTPEADFVKIATEKARETGDEWVLNHLPHILHAEQIEFDQDSPQQHLSEHFGDDYELRVLRLVVQGKLHPITELTTAAELMISFALNLIPTGYQWLHETPKIMHRDISRHNLMYRKINGKVYGVLNDFDLSVLWDKEPRSTSKQRTGTEPYMALDLLVTGPPPPHLYRFDLESLFYVIAYVVCQYHEGKKIDNSPFDAWDHLGTEYLHTIKTKFLAKRTPKPTSNFSSFNDLIGELRRMFRDGYNVREDVDEDNPDFDNNSLDGKVDFKIFQPSVFGLSVMLITYCADHPIVLYG</sequence>
<dbReference type="GO" id="GO:0004672">
    <property type="term" value="F:protein kinase activity"/>
    <property type="evidence" value="ECO:0007669"/>
    <property type="project" value="InterPro"/>
</dbReference>
<comment type="caution">
    <text evidence="3">The sequence shown here is derived from an EMBL/GenBank/DDBJ whole genome shotgun (WGS) entry which is preliminary data.</text>
</comment>
<evidence type="ECO:0000259" key="2">
    <source>
        <dbReference type="PROSITE" id="PS50011"/>
    </source>
</evidence>
<dbReference type="InterPro" id="IPR000719">
    <property type="entry name" value="Prot_kinase_dom"/>
</dbReference>
<dbReference type="Proteomes" id="UP001219525">
    <property type="component" value="Unassembled WGS sequence"/>
</dbReference>
<gene>
    <name evidence="3" type="ORF">GGX14DRAFT_573289</name>
</gene>
<feature type="compositionally biased region" description="Pro residues" evidence="1">
    <location>
        <begin position="35"/>
        <end position="45"/>
    </location>
</feature>
<keyword evidence="4" id="KW-1185">Reference proteome</keyword>